<dbReference type="SUPFAM" id="SSF56524">
    <property type="entry name" value="Oxidoreductase molybdopterin-binding domain"/>
    <property type="match status" value="1"/>
</dbReference>
<evidence type="ECO:0000259" key="2">
    <source>
        <dbReference type="Pfam" id="PF00174"/>
    </source>
</evidence>
<comment type="caution">
    <text evidence="3">The sequence shown here is derived from an EMBL/GenBank/DDBJ whole genome shotgun (WGS) entry which is preliminary data.</text>
</comment>
<proteinExistence type="predicted"/>
<keyword evidence="1" id="KW-1133">Transmembrane helix</keyword>
<dbReference type="InterPro" id="IPR000572">
    <property type="entry name" value="OxRdtase_Mopterin-bd_dom"/>
</dbReference>
<name>A0ABP4NBS9_9ACTN</name>
<feature type="domain" description="Oxidoreductase molybdopterin-binding" evidence="2">
    <location>
        <begin position="228"/>
        <end position="381"/>
    </location>
</feature>
<dbReference type="PANTHER" id="PTHR19372">
    <property type="entry name" value="SULFITE REDUCTASE"/>
    <property type="match status" value="1"/>
</dbReference>
<dbReference type="PANTHER" id="PTHR19372:SF7">
    <property type="entry name" value="SULFITE OXIDASE, MITOCHONDRIAL"/>
    <property type="match status" value="1"/>
</dbReference>
<dbReference type="EMBL" id="BAAAQD010000028">
    <property type="protein sequence ID" value="GAA1559325.1"/>
    <property type="molecule type" value="Genomic_DNA"/>
</dbReference>
<keyword evidence="1" id="KW-0812">Transmembrane</keyword>
<dbReference type="InterPro" id="IPR014756">
    <property type="entry name" value="Ig_E-set"/>
</dbReference>
<keyword evidence="4" id="KW-1185">Reference proteome</keyword>
<reference evidence="4" key="1">
    <citation type="journal article" date="2019" name="Int. J. Syst. Evol. Microbiol.">
        <title>The Global Catalogue of Microorganisms (GCM) 10K type strain sequencing project: providing services to taxonomists for standard genome sequencing and annotation.</title>
        <authorList>
            <consortium name="The Broad Institute Genomics Platform"/>
            <consortium name="The Broad Institute Genome Sequencing Center for Infectious Disease"/>
            <person name="Wu L."/>
            <person name="Ma J."/>
        </authorList>
    </citation>
    <scope>NUCLEOTIDE SEQUENCE [LARGE SCALE GENOMIC DNA]</scope>
    <source>
        <strain evidence="4">JCM 15933</strain>
    </source>
</reference>
<feature type="transmembrane region" description="Helical" evidence="1">
    <location>
        <begin position="158"/>
        <end position="179"/>
    </location>
</feature>
<dbReference type="Proteomes" id="UP001501470">
    <property type="component" value="Unassembled WGS sequence"/>
</dbReference>
<evidence type="ECO:0000313" key="3">
    <source>
        <dbReference type="EMBL" id="GAA1559325.1"/>
    </source>
</evidence>
<evidence type="ECO:0000313" key="4">
    <source>
        <dbReference type="Proteomes" id="UP001501470"/>
    </source>
</evidence>
<dbReference type="SUPFAM" id="SSF81296">
    <property type="entry name" value="E set domains"/>
    <property type="match status" value="1"/>
</dbReference>
<gene>
    <name evidence="3" type="ORF">GCM10009827_095420</name>
</gene>
<feature type="transmembrane region" description="Helical" evidence="1">
    <location>
        <begin position="118"/>
        <end position="138"/>
    </location>
</feature>
<protein>
    <submittedName>
        <fullName evidence="3">Sulfite oxidase</fullName>
    </submittedName>
</protein>
<organism evidence="3 4">
    <name type="scientific">Dactylosporangium maewongense</name>
    <dbReference type="NCBI Taxonomy" id="634393"/>
    <lineage>
        <taxon>Bacteria</taxon>
        <taxon>Bacillati</taxon>
        <taxon>Actinomycetota</taxon>
        <taxon>Actinomycetes</taxon>
        <taxon>Micromonosporales</taxon>
        <taxon>Micromonosporaceae</taxon>
        <taxon>Dactylosporangium</taxon>
    </lineage>
</organism>
<dbReference type="Gene3D" id="3.90.420.10">
    <property type="entry name" value="Oxidoreductase, molybdopterin-binding domain"/>
    <property type="match status" value="1"/>
</dbReference>
<dbReference type="Pfam" id="PF00174">
    <property type="entry name" value="Oxidored_molyb"/>
    <property type="match status" value="1"/>
</dbReference>
<feature type="transmembrane region" description="Helical" evidence="1">
    <location>
        <begin position="64"/>
        <end position="85"/>
    </location>
</feature>
<evidence type="ECO:0000256" key="1">
    <source>
        <dbReference type="SAM" id="Phobius"/>
    </source>
</evidence>
<dbReference type="Gene3D" id="2.60.40.650">
    <property type="match status" value="1"/>
</dbReference>
<accession>A0ABP4NBS9</accession>
<keyword evidence="1" id="KW-0472">Membrane</keyword>
<sequence>MRIRAALAGITAAAAGIAAGELLAALAVPAAGPVAGVGGVIVDATPTAVKEWAVGTFGTHDKPLLLTGIAVVLAAFAALVGVLGLRRQAFGLAGAAVLGLAGAAAAASRPAAGPLDGLPSLLGGVVAAAALVLLLRPLDRSGATDAGGSARPMGRRRFLTTAGLVAAGAAVAGGGAALVRAAGRGAAERSRDAIRLPAPASPAPPLPAGSGAGFVTANRDFYRVDTALTVPRVDVAGWRLRVRGMVGRPLELTFDDLLRRPLIERDVTLNCVSNEVGGPYVGTARWLGVPLADLLREARPAPGADQVVARSVDGMTIGTPLAVVLDGRDAMLCVGMNGEPLPLEHGFPVRMLTPGLYGYAGACKWLTSIELTTFEAYDAYWVARGWAARGPVKTASRIDRPLPFTRLDPAAGPVRVAGAAWAQGRGIAAVEVQVDDGPWQAATLLPAPTDDTWAQWRLDWAATPGSHLLRVRATDKTGALQTPDRATPFPSGATGWHTVTVTVQ</sequence>
<dbReference type="RefSeq" id="WP_344511446.1">
    <property type="nucleotide sequence ID" value="NZ_BAAAQD010000028.1"/>
</dbReference>
<feature type="transmembrane region" description="Helical" evidence="1">
    <location>
        <begin position="92"/>
        <end position="112"/>
    </location>
</feature>
<dbReference type="InterPro" id="IPR036374">
    <property type="entry name" value="OxRdtase_Mopterin-bd_sf"/>
</dbReference>